<protein>
    <submittedName>
        <fullName evidence="1">AHH domain-containing protein</fullName>
    </submittedName>
</protein>
<dbReference type="InterPro" id="IPR032871">
    <property type="entry name" value="AHH_dom_containing"/>
</dbReference>
<dbReference type="Proteomes" id="UP001199206">
    <property type="component" value="Unassembled WGS sequence"/>
</dbReference>
<organism evidence="1 2">
    <name type="scientific">Xanthomonas cassavae CFBP 4642</name>
    <dbReference type="NCBI Taxonomy" id="1219375"/>
    <lineage>
        <taxon>Bacteria</taxon>
        <taxon>Pseudomonadati</taxon>
        <taxon>Pseudomonadota</taxon>
        <taxon>Gammaproteobacteria</taxon>
        <taxon>Lysobacterales</taxon>
        <taxon>Lysobacteraceae</taxon>
        <taxon>Xanthomonas</taxon>
    </lineage>
</organism>
<name>A0ABS8HPI8_9XANT</name>
<reference evidence="1 2" key="1">
    <citation type="submission" date="2021-10" db="EMBL/GenBank/DDBJ databases">
        <title>Genome sequencing of Xanthomonas strains from NCPPB.</title>
        <authorList>
            <person name="Hussein R."/>
            <person name="Harrison J."/>
            <person name="Studholme D.J."/>
            <person name="Vicente J."/>
            <person name="Grant M."/>
        </authorList>
    </citation>
    <scope>NUCLEOTIDE SEQUENCE [LARGE SCALE GENOMIC DNA]</scope>
    <source>
        <strain evidence="1 2">NCPPB 101</strain>
    </source>
</reference>
<comment type="caution">
    <text evidence="1">The sequence shown here is derived from an EMBL/GenBank/DDBJ whole genome shotgun (WGS) entry which is preliminary data.</text>
</comment>
<evidence type="ECO:0000313" key="2">
    <source>
        <dbReference type="Proteomes" id="UP001199206"/>
    </source>
</evidence>
<dbReference type="RefSeq" id="WP_228325857.1">
    <property type="nucleotide sequence ID" value="NZ_CAWQPJ010000056.1"/>
</dbReference>
<proteinExistence type="predicted"/>
<evidence type="ECO:0000313" key="1">
    <source>
        <dbReference type="EMBL" id="MCC4622687.1"/>
    </source>
</evidence>
<keyword evidence="2" id="KW-1185">Reference proteome</keyword>
<feature type="non-terminal residue" evidence="1">
    <location>
        <position position="313"/>
    </location>
</feature>
<accession>A0ABS8HPI8</accession>
<gene>
    <name evidence="1" type="ORF">LL965_22630</name>
</gene>
<dbReference type="EMBL" id="JAJGQJ010000149">
    <property type="protein sequence ID" value="MCC4622687.1"/>
    <property type="molecule type" value="Genomic_DNA"/>
</dbReference>
<sequence>MPASNVILESHHVIENTIFRKHDLLKKLAEHGMIEKDVSTNRLYLPVEGKLADEIETSPHRGRTRRSYTDAVVDYLNDLRNSSDGRAAMGDDVAAVKRVAAQVHDLQDTLKVALINRDMFATTPEHLTKAQTNAQNHSTISEYEQYRATHADQLKTLRSMSNVEAEWTAITHSEQRIATVIEAARTTGKNLVAVPGERDAVIREIAGREELRMAIRHAEEAGRVTLSESNAALIQQVLDDTPTTIGGVARSIRQGAGATPHAPYTPVSQRGFTTAELLAGDLSAGQALRTAGLLATAADTVMTGQRATQLLGQ</sequence>
<dbReference type="Pfam" id="PF14412">
    <property type="entry name" value="AHH"/>
    <property type="match status" value="1"/>
</dbReference>